<feature type="region of interest" description="Disordered" evidence="1">
    <location>
        <begin position="479"/>
        <end position="513"/>
    </location>
</feature>
<feature type="region of interest" description="Disordered" evidence="1">
    <location>
        <begin position="1"/>
        <end position="79"/>
    </location>
</feature>
<feature type="region of interest" description="Disordered" evidence="1">
    <location>
        <begin position="288"/>
        <end position="316"/>
    </location>
</feature>
<dbReference type="EMBL" id="BFEA01000014">
    <property type="protein sequence ID" value="GBG60738.1"/>
    <property type="molecule type" value="Genomic_DNA"/>
</dbReference>
<dbReference type="InterPro" id="IPR012337">
    <property type="entry name" value="RNaseH-like_sf"/>
</dbReference>
<protein>
    <recommendedName>
        <fullName evidence="4">HAT C-terminal dimerisation domain-containing protein</fullName>
    </recommendedName>
</protein>
<proteinExistence type="predicted"/>
<reference evidence="2 3" key="1">
    <citation type="journal article" date="2018" name="Cell">
        <title>The Chara Genome: Secondary Complexity and Implications for Plant Terrestrialization.</title>
        <authorList>
            <person name="Nishiyama T."/>
            <person name="Sakayama H."/>
            <person name="Vries J.D."/>
            <person name="Buschmann H."/>
            <person name="Saint-Marcoux D."/>
            <person name="Ullrich K.K."/>
            <person name="Haas F.B."/>
            <person name="Vanderstraeten L."/>
            <person name="Becker D."/>
            <person name="Lang D."/>
            <person name="Vosolsobe S."/>
            <person name="Rombauts S."/>
            <person name="Wilhelmsson P.K.I."/>
            <person name="Janitza P."/>
            <person name="Kern R."/>
            <person name="Heyl A."/>
            <person name="Rumpler F."/>
            <person name="Villalobos L.I.A.C."/>
            <person name="Clay J.M."/>
            <person name="Skokan R."/>
            <person name="Toyoda A."/>
            <person name="Suzuki Y."/>
            <person name="Kagoshima H."/>
            <person name="Schijlen E."/>
            <person name="Tajeshwar N."/>
            <person name="Catarino B."/>
            <person name="Hetherington A.J."/>
            <person name="Saltykova A."/>
            <person name="Bonnot C."/>
            <person name="Breuninger H."/>
            <person name="Symeonidi A."/>
            <person name="Radhakrishnan G.V."/>
            <person name="Van Nieuwerburgh F."/>
            <person name="Deforce D."/>
            <person name="Chang C."/>
            <person name="Karol K.G."/>
            <person name="Hedrich R."/>
            <person name="Ulvskov P."/>
            <person name="Glockner G."/>
            <person name="Delwiche C.F."/>
            <person name="Petrasek J."/>
            <person name="Van de Peer Y."/>
            <person name="Friml J."/>
            <person name="Beilby M."/>
            <person name="Dolan L."/>
            <person name="Kohara Y."/>
            <person name="Sugano S."/>
            <person name="Fujiyama A."/>
            <person name="Delaux P.-M."/>
            <person name="Quint M."/>
            <person name="TheiBen G."/>
            <person name="Hagemann M."/>
            <person name="Harholt J."/>
            <person name="Dunand C."/>
            <person name="Zachgo S."/>
            <person name="Langdale J."/>
            <person name="Maumus F."/>
            <person name="Straeten D.V.D."/>
            <person name="Gould S.B."/>
            <person name="Rensing S.A."/>
        </authorList>
    </citation>
    <scope>NUCLEOTIDE SEQUENCE [LARGE SCALE GENOMIC DNA]</scope>
    <source>
        <strain evidence="2 3">S276</strain>
    </source>
</reference>
<evidence type="ECO:0000313" key="3">
    <source>
        <dbReference type="Proteomes" id="UP000265515"/>
    </source>
</evidence>
<dbReference type="SUPFAM" id="SSF53098">
    <property type="entry name" value="Ribonuclease H-like"/>
    <property type="match status" value="1"/>
</dbReference>
<accession>A0A388JSE9</accession>
<feature type="compositionally biased region" description="Basic and acidic residues" evidence="1">
    <location>
        <begin position="503"/>
        <end position="513"/>
    </location>
</feature>
<feature type="compositionally biased region" description="Polar residues" evidence="1">
    <location>
        <begin position="691"/>
        <end position="702"/>
    </location>
</feature>
<feature type="compositionally biased region" description="Acidic residues" evidence="1">
    <location>
        <begin position="634"/>
        <end position="665"/>
    </location>
</feature>
<dbReference type="OrthoDB" id="1741262at2759"/>
<feature type="region of interest" description="Disordered" evidence="1">
    <location>
        <begin position="103"/>
        <end position="131"/>
    </location>
</feature>
<comment type="caution">
    <text evidence="2">The sequence shown here is derived from an EMBL/GenBank/DDBJ whole genome shotgun (WGS) entry which is preliminary data.</text>
</comment>
<dbReference type="Proteomes" id="UP000265515">
    <property type="component" value="Unassembled WGS sequence"/>
</dbReference>
<evidence type="ECO:0000256" key="1">
    <source>
        <dbReference type="SAM" id="MobiDB-lite"/>
    </source>
</evidence>
<dbReference type="Gramene" id="GBG60738">
    <property type="protein sequence ID" value="GBG60738"/>
    <property type="gene ID" value="CBR_g12476"/>
</dbReference>
<evidence type="ECO:0000313" key="2">
    <source>
        <dbReference type="EMBL" id="GBG60738.1"/>
    </source>
</evidence>
<evidence type="ECO:0008006" key="4">
    <source>
        <dbReference type="Google" id="ProtNLM"/>
    </source>
</evidence>
<gene>
    <name evidence="2" type="ORF">CBR_g12476</name>
</gene>
<sequence>MESVARYAAERGLDAPRAGGARGGEAGQRPVEGGGEKDGGQGAFDRPSRGGGGDMEEDVIHINHEARGPGEEGLLGHEDAPEFHPATRERMVDWLPRAAKGAVPALTGLREDGPSKREEGGADPATTQAGKRLRQQKVIEVYDYIVACRQLEDFHMQQGRFGDWRGAEGRARGGACSSETETIECASWWSLYGAGAPELQRCALRVMHMWSCASLAERNWVVHEGIHTKKRNQLAFKKVMQLVEITTNVWLTEYRQAGCGYVLPWQRDEGMLDCQSGIQLEPVRTGTRKGMTQEQIAHPAPLPAPGPVSPSPVSPVQPRATEVETQELASSYPQHGLLHRSTAIRRLRLQSPSPRVLQEEVGHHTTPTDMGGAAAAKVEVTAAPAVEAEVAVAQEEVRGVATGEEEVRVGVAVVGEEVDGVDAEERLVQQFITEEVDLVVAGFTPGVARGLGMSPPTGCAGSEMGTHFDFDLSMDAPPSCGGAASTGRAPSMNEAAGETGSRTSRERTAAESRDAACDIIERERAQLMAFSDPRAQAFALALEERRHRETGRDGRQGGVVAREVRTNVIEAVAEEAVDKVVESGPQTVGEAVLGGPQMVDEAAKASARVVVLRKGGDPVTIEEDDHETTPAAREDDEDYEGEGEGEEEESESGDGDDDDDDEDEPPPPPPTRASRRVAHTSPPTRGKRIRASSNRGGTSRQSGRGKRGR</sequence>
<keyword evidence="3" id="KW-1185">Reference proteome</keyword>
<feature type="compositionally biased region" description="Basic and acidic residues" evidence="1">
    <location>
        <begin position="109"/>
        <end position="120"/>
    </location>
</feature>
<feature type="compositionally biased region" description="Pro residues" evidence="1">
    <location>
        <begin position="300"/>
        <end position="315"/>
    </location>
</feature>
<feature type="compositionally biased region" description="Basic and acidic residues" evidence="1">
    <location>
        <begin position="58"/>
        <end position="79"/>
    </location>
</feature>
<organism evidence="2 3">
    <name type="scientific">Chara braunii</name>
    <name type="common">Braun's stonewort</name>
    <dbReference type="NCBI Taxonomy" id="69332"/>
    <lineage>
        <taxon>Eukaryota</taxon>
        <taxon>Viridiplantae</taxon>
        <taxon>Streptophyta</taxon>
        <taxon>Charophyceae</taxon>
        <taxon>Charales</taxon>
        <taxon>Characeae</taxon>
        <taxon>Chara</taxon>
    </lineage>
</organism>
<feature type="region of interest" description="Disordered" evidence="1">
    <location>
        <begin position="616"/>
        <end position="709"/>
    </location>
</feature>
<name>A0A388JSE9_CHABU</name>
<dbReference type="AlphaFoldDB" id="A0A388JSE9"/>